<dbReference type="AlphaFoldDB" id="A0AA88ABZ6"/>
<dbReference type="PANTHER" id="PTHR31225">
    <property type="entry name" value="OS04G0344100 PROTEIN-RELATED"/>
    <property type="match status" value="1"/>
</dbReference>
<keyword evidence="5" id="KW-1185">Reference proteome</keyword>
<dbReference type="GO" id="GO:0000287">
    <property type="term" value="F:magnesium ion binding"/>
    <property type="evidence" value="ECO:0007669"/>
    <property type="project" value="InterPro"/>
</dbReference>
<name>A0AA88ABZ6_FICCA</name>
<dbReference type="Pfam" id="PF03936">
    <property type="entry name" value="Terpene_synth_C"/>
    <property type="match status" value="1"/>
</dbReference>
<dbReference type="InterPro" id="IPR036965">
    <property type="entry name" value="Terpene_synth_N_sf"/>
</dbReference>
<dbReference type="GO" id="GO:0010333">
    <property type="term" value="F:terpene synthase activity"/>
    <property type="evidence" value="ECO:0007669"/>
    <property type="project" value="InterPro"/>
</dbReference>
<protein>
    <recommendedName>
        <fullName evidence="3">Terpene synthase metal-binding domain-containing protein</fullName>
    </recommendedName>
</protein>
<dbReference type="EMBL" id="BTGU01000032">
    <property type="protein sequence ID" value="GMN49744.1"/>
    <property type="molecule type" value="Genomic_DNA"/>
</dbReference>
<evidence type="ECO:0000313" key="5">
    <source>
        <dbReference type="Proteomes" id="UP001187192"/>
    </source>
</evidence>
<dbReference type="InterPro" id="IPR008949">
    <property type="entry name" value="Isoprenoid_synthase_dom_sf"/>
</dbReference>
<evidence type="ECO:0000256" key="2">
    <source>
        <dbReference type="ARBA" id="ARBA00022723"/>
    </source>
</evidence>
<dbReference type="SUPFAM" id="SSF48576">
    <property type="entry name" value="Terpenoid synthases"/>
    <property type="match status" value="1"/>
</dbReference>
<dbReference type="Proteomes" id="UP001187192">
    <property type="component" value="Unassembled WGS sequence"/>
</dbReference>
<organism evidence="4 5">
    <name type="scientific">Ficus carica</name>
    <name type="common">Common fig</name>
    <dbReference type="NCBI Taxonomy" id="3494"/>
    <lineage>
        <taxon>Eukaryota</taxon>
        <taxon>Viridiplantae</taxon>
        <taxon>Streptophyta</taxon>
        <taxon>Embryophyta</taxon>
        <taxon>Tracheophyta</taxon>
        <taxon>Spermatophyta</taxon>
        <taxon>Magnoliopsida</taxon>
        <taxon>eudicotyledons</taxon>
        <taxon>Gunneridae</taxon>
        <taxon>Pentapetalae</taxon>
        <taxon>rosids</taxon>
        <taxon>fabids</taxon>
        <taxon>Rosales</taxon>
        <taxon>Moraceae</taxon>
        <taxon>Ficeae</taxon>
        <taxon>Ficus</taxon>
    </lineage>
</organism>
<dbReference type="InterPro" id="IPR008930">
    <property type="entry name" value="Terpenoid_cyclase/PrenylTrfase"/>
</dbReference>
<sequence>MFFGLVDEKGGVIEKSSHHEDVRVMLELLEALHLALECENVLHEAKAFATGSLKNSISGINNHENNTDLYKLVVYALEIPTHWRVSWFDVKWQMDSYERGIHHVRTILLDLAKLNFNIVQATLQKDLRELSRLVESFVCNVGLAFQPQYKCLRKCLTKVVNFILIVDDINDLYGSLEELERFTNVVDRCGKKYETRDHRVDVVDMQRRNWRSENRRNDRETEKQQHAERARRYQQRIGESLLSSQNQLLLTLVACDMEKQLQPSSLRKHSLNHPSPPIQPIGYYPAREACPAVLSLRSLSHD</sequence>
<dbReference type="InterPro" id="IPR005630">
    <property type="entry name" value="Terpene_synthase_metal-bd"/>
</dbReference>
<keyword evidence="2" id="KW-0479">Metal-binding</keyword>
<reference evidence="4" key="1">
    <citation type="submission" date="2023-07" db="EMBL/GenBank/DDBJ databases">
        <title>draft genome sequence of fig (Ficus carica).</title>
        <authorList>
            <person name="Takahashi T."/>
            <person name="Nishimura K."/>
        </authorList>
    </citation>
    <scope>NUCLEOTIDE SEQUENCE</scope>
</reference>
<dbReference type="Gene3D" id="1.50.10.130">
    <property type="entry name" value="Terpene synthase, N-terminal domain"/>
    <property type="match status" value="1"/>
</dbReference>
<dbReference type="Gene3D" id="1.10.600.10">
    <property type="entry name" value="Farnesyl Diphosphate Synthase"/>
    <property type="match status" value="1"/>
</dbReference>
<dbReference type="InterPro" id="IPR050148">
    <property type="entry name" value="Terpene_synthase-like"/>
</dbReference>
<comment type="caution">
    <text evidence="4">The sequence shown here is derived from an EMBL/GenBank/DDBJ whole genome shotgun (WGS) entry which is preliminary data.</text>
</comment>
<evidence type="ECO:0000259" key="3">
    <source>
        <dbReference type="Pfam" id="PF03936"/>
    </source>
</evidence>
<comment type="cofactor">
    <cofactor evidence="1">
        <name>Mg(2+)</name>
        <dbReference type="ChEBI" id="CHEBI:18420"/>
    </cofactor>
</comment>
<dbReference type="SUPFAM" id="SSF48239">
    <property type="entry name" value="Terpenoid cyclases/Protein prenyltransferases"/>
    <property type="match status" value="1"/>
</dbReference>
<evidence type="ECO:0000256" key="1">
    <source>
        <dbReference type="ARBA" id="ARBA00001946"/>
    </source>
</evidence>
<dbReference type="PANTHER" id="PTHR31225:SF94">
    <property type="entry name" value="ALPHA-FARNESENE SYNTHASE"/>
    <property type="match status" value="1"/>
</dbReference>
<gene>
    <name evidence="4" type="ORF">TIFTF001_018908</name>
</gene>
<accession>A0AA88ABZ6</accession>
<evidence type="ECO:0000313" key="4">
    <source>
        <dbReference type="EMBL" id="GMN49744.1"/>
    </source>
</evidence>
<dbReference type="GO" id="GO:0016114">
    <property type="term" value="P:terpenoid biosynthetic process"/>
    <property type="evidence" value="ECO:0007669"/>
    <property type="project" value="InterPro"/>
</dbReference>
<feature type="domain" description="Terpene synthase metal-binding" evidence="3">
    <location>
        <begin position="131"/>
        <end position="192"/>
    </location>
</feature>
<proteinExistence type="predicted"/>